<dbReference type="InterPro" id="IPR003111">
    <property type="entry name" value="Lon_prtase_N"/>
</dbReference>
<gene>
    <name evidence="2" type="ORF">DCR58_06620</name>
</gene>
<proteinExistence type="predicted"/>
<dbReference type="PROSITE" id="PS51787">
    <property type="entry name" value="LON_N"/>
    <property type="match status" value="1"/>
</dbReference>
<organism evidence="2 3">
    <name type="scientific">Idiomarina baltica</name>
    <dbReference type="NCBI Taxonomy" id="190892"/>
    <lineage>
        <taxon>Bacteria</taxon>
        <taxon>Pseudomonadati</taxon>
        <taxon>Pseudomonadota</taxon>
        <taxon>Gammaproteobacteria</taxon>
        <taxon>Alteromonadales</taxon>
        <taxon>Idiomarinaceae</taxon>
        <taxon>Idiomarina</taxon>
    </lineage>
</organism>
<evidence type="ECO:0000259" key="1">
    <source>
        <dbReference type="PROSITE" id="PS51787"/>
    </source>
</evidence>
<evidence type="ECO:0000313" key="3">
    <source>
        <dbReference type="Proteomes" id="UP000262878"/>
    </source>
</evidence>
<reference evidence="2 3" key="1">
    <citation type="journal article" date="2018" name="Nat. Biotechnol.">
        <title>A standardized bacterial taxonomy based on genome phylogeny substantially revises the tree of life.</title>
        <authorList>
            <person name="Parks D.H."/>
            <person name="Chuvochina M."/>
            <person name="Waite D.W."/>
            <person name="Rinke C."/>
            <person name="Skarshewski A."/>
            <person name="Chaumeil P.A."/>
            <person name="Hugenholtz P."/>
        </authorList>
    </citation>
    <scope>NUCLEOTIDE SEQUENCE [LARGE SCALE GENOMIC DNA]</scope>
    <source>
        <strain evidence="2">UBA9360</strain>
    </source>
</reference>
<dbReference type="SMART" id="SM00464">
    <property type="entry name" value="LON"/>
    <property type="match status" value="1"/>
</dbReference>
<name>A0A348WPI0_9GAMM</name>
<dbReference type="Pfam" id="PF02190">
    <property type="entry name" value="LON_substr_bdg"/>
    <property type="match status" value="1"/>
</dbReference>
<dbReference type="InterPro" id="IPR015947">
    <property type="entry name" value="PUA-like_sf"/>
</dbReference>
<dbReference type="STRING" id="314276.OS145_00460"/>
<protein>
    <recommendedName>
        <fullName evidence="1">Lon N-terminal domain-containing protein</fullName>
    </recommendedName>
</protein>
<dbReference type="EMBL" id="DMUP01000153">
    <property type="protein sequence ID" value="HAR56442.1"/>
    <property type="molecule type" value="Genomic_DNA"/>
</dbReference>
<dbReference type="SUPFAM" id="SSF88697">
    <property type="entry name" value="PUA domain-like"/>
    <property type="match status" value="1"/>
</dbReference>
<dbReference type="RefSeq" id="WP_272978394.1">
    <property type="nucleotide sequence ID" value="NZ_DAIRLQ010000013.1"/>
</dbReference>
<feature type="domain" description="Lon N-terminal" evidence="1">
    <location>
        <begin position="4"/>
        <end position="192"/>
    </location>
</feature>
<dbReference type="PANTHER" id="PTHR46732">
    <property type="entry name" value="ATP-DEPENDENT PROTEASE LA (LON) DOMAIN PROTEIN"/>
    <property type="match status" value="1"/>
</dbReference>
<dbReference type="PANTHER" id="PTHR46732:SF8">
    <property type="entry name" value="ATP-DEPENDENT PROTEASE LA (LON) DOMAIN PROTEIN"/>
    <property type="match status" value="1"/>
</dbReference>
<dbReference type="Gene3D" id="2.30.130.40">
    <property type="entry name" value="LON domain-like"/>
    <property type="match status" value="1"/>
</dbReference>
<dbReference type="AlphaFoldDB" id="A0A348WPI0"/>
<dbReference type="InterPro" id="IPR046336">
    <property type="entry name" value="Lon_prtase_N_sf"/>
</dbReference>
<dbReference type="Proteomes" id="UP000262878">
    <property type="component" value="Unassembled WGS sequence"/>
</dbReference>
<sequence>MEKVQRLPLFPLTAHVMPNGKLKLRIFEQRYTRLVKHCMASQSEFVVCMFDPGIDKYDADYILPFGTAVTIVDFEMLNDGFLGITVQGERRVHIKHHEFEEDGLRVGDVEALPFWQPTPITDEVAVLRERLEEIYGVYPELGDLYDEKPFEQLDWVCQRWLEILPLDVHTKQELIKSQSSEQVADYLLNLVT</sequence>
<comment type="caution">
    <text evidence="2">The sequence shown here is derived from an EMBL/GenBank/DDBJ whole genome shotgun (WGS) entry which is preliminary data.</text>
</comment>
<evidence type="ECO:0000313" key="2">
    <source>
        <dbReference type="EMBL" id="HAR56442.1"/>
    </source>
</evidence>
<accession>A0A348WPI0</accession>